<dbReference type="STRING" id="1123491.SAMN02745782_00245"/>
<proteinExistence type="predicted"/>
<dbReference type="Pfam" id="PF08447">
    <property type="entry name" value="PAS_3"/>
    <property type="match status" value="1"/>
</dbReference>
<dbReference type="SMART" id="SM00052">
    <property type="entry name" value="EAL"/>
    <property type="match status" value="1"/>
</dbReference>
<dbReference type="OrthoDB" id="9805474at2"/>
<dbReference type="Gene3D" id="3.30.70.270">
    <property type="match status" value="1"/>
</dbReference>
<dbReference type="InterPro" id="IPR035965">
    <property type="entry name" value="PAS-like_dom_sf"/>
</dbReference>
<evidence type="ECO:0000313" key="5">
    <source>
        <dbReference type="EMBL" id="SJZ42648.1"/>
    </source>
</evidence>
<gene>
    <name evidence="5" type="ORF">SAMN02745782_00245</name>
</gene>
<evidence type="ECO:0000259" key="1">
    <source>
        <dbReference type="PROSITE" id="PS50112"/>
    </source>
</evidence>
<evidence type="ECO:0000313" key="6">
    <source>
        <dbReference type="Proteomes" id="UP000190834"/>
    </source>
</evidence>
<dbReference type="InterPro" id="IPR001633">
    <property type="entry name" value="EAL_dom"/>
</dbReference>
<dbReference type="SUPFAM" id="SSF141868">
    <property type="entry name" value="EAL domain-like"/>
    <property type="match status" value="1"/>
</dbReference>
<keyword evidence="6" id="KW-1185">Reference proteome</keyword>
<dbReference type="PROSITE" id="PS50883">
    <property type="entry name" value="EAL"/>
    <property type="match status" value="1"/>
</dbReference>
<feature type="domain" description="GGDEF" evidence="4">
    <location>
        <begin position="172"/>
        <end position="305"/>
    </location>
</feature>
<dbReference type="CDD" id="cd00130">
    <property type="entry name" value="PAS"/>
    <property type="match status" value="1"/>
</dbReference>
<dbReference type="InterPro" id="IPR050706">
    <property type="entry name" value="Cyclic-di-GMP_PDE-like"/>
</dbReference>
<dbReference type="InterPro" id="IPR035919">
    <property type="entry name" value="EAL_sf"/>
</dbReference>
<dbReference type="SUPFAM" id="SSF55785">
    <property type="entry name" value="PYP-like sensor domain (PAS domain)"/>
    <property type="match status" value="1"/>
</dbReference>
<dbReference type="InterPro" id="IPR000700">
    <property type="entry name" value="PAS-assoc_C"/>
</dbReference>
<protein>
    <submittedName>
        <fullName evidence="5">PAS domain S-box-containing protein</fullName>
    </submittedName>
</protein>
<reference evidence="6" key="1">
    <citation type="submission" date="2017-02" db="EMBL/GenBank/DDBJ databases">
        <authorList>
            <person name="Varghese N."/>
            <person name="Submissions S."/>
        </authorList>
    </citation>
    <scope>NUCLEOTIDE SEQUENCE [LARGE SCALE GENOMIC DNA]</scope>
    <source>
        <strain evidence="6">DSM 19608</strain>
    </source>
</reference>
<dbReference type="Pfam" id="PF00990">
    <property type="entry name" value="GGDEF"/>
    <property type="match status" value="1"/>
</dbReference>
<dbReference type="RefSeq" id="WP_078924651.1">
    <property type="nucleotide sequence ID" value="NZ_FUXB01000001.1"/>
</dbReference>
<organism evidence="5 6">
    <name type="scientific">Vibrio cincinnatiensis DSM 19608</name>
    <dbReference type="NCBI Taxonomy" id="1123491"/>
    <lineage>
        <taxon>Bacteria</taxon>
        <taxon>Pseudomonadati</taxon>
        <taxon>Pseudomonadota</taxon>
        <taxon>Gammaproteobacteria</taxon>
        <taxon>Vibrionales</taxon>
        <taxon>Vibrionaceae</taxon>
        <taxon>Vibrio</taxon>
    </lineage>
</organism>
<dbReference type="PANTHER" id="PTHR33121:SF79">
    <property type="entry name" value="CYCLIC DI-GMP PHOSPHODIESTERASE PDED-RELATED"/>
    <property type="match status" value="1"/>
</dbReference>
<dbReference type="InterPro" id="IPR000014">
    <property type="entry name" value="PAS"/>
</dbReference>
<dbReference type="NCBIfam" id="TIGR00229">
    <property type="entry name" value="sensory_box"/>
    <property type="match status" value="1"/>
</dbReference>
<dbReference type="InterPro" id="IPR000160">
    <property type="entry name" value="GGDEF_dom"/>
</dbReference>
<name>A0A1T4KJS8_VIBCI</name>
<sequence>MLLTQDPTNPNKPPFLEHQQQRLIHIFDLFSEGIFHMGMDKIMTFYNPHFYQQFGFHTSSLSYQEWLSIVHPLDRERLEQRVEAHLEEESRVTTEYRVKRKDGQYLWILATAVTKTVQNERFLVGSHRDISEQKKLTSFLHQAAFYDAPSGMANTTKLLRDINDIKHQCSSPEATLIYIQIEDIRSYLNQYGSDVIQHILHHMNQALSALINHDSVIYRVRTDDFAILLRTPKSREQLHALCLTIMERYAKSAQEQGYLLGDKMNIGVYPHFSLEEEAIQILNIASRTCQYAGEKSGAHIEIYSGKTQRAVDRYFFIERGLKEALYQHALSVKFQPIIDTQSNKVVSFEALVRWRSKEFGEIYPDEFIPLAEKKGMITELGYQVFEQACQFISHYRRIHGVMTRININVSVLQLLHSNFPSNIKMMADNAGINTQSIVLELTETVILDGNRHAIDQLNRLSEMGFQLSLDDFGAGLSSIYSFFDLPLNQIKIDRTMAQKTLCNPISEEYLRFIIKLCHSKHMDVVIEGIENAQMHEKFYQMGVDYLQGYWFSKPLSFATASRYTLLSTPPIA</sequence>
<dbReference type="Pfam" id="PF00563">
    <property type="entry name" value="EAL"/>
    <property type="match status" value="1"/>
</dbReference>
<dbReference type="EMBL" id="FUXB01000001">
    <property type="protein sequence ID" value="SJZ42648.1"/>
    <property type="molecule type" value="Genomic_DNA"/>
</dbReference>
<dbReference type="PANTHER" id="PTHR33121">
    <property type="entry name" value="CYCLIC DI-GMP PHOSPHODIESTERASE PDEF"/>
    <property type="match status" value="1"/>
</dbReference>
<dbReference type="InterPro" id="IPR029787">
    <property type="entry name" value="Nucleotide_cyclase"/>
</dbReference>
<feature type="domain" description="EAL" evidence="3">
    <location>
        <begin position="314"/>
        <end position="568"/>
    </location>
</feature>
<dbReference type="GO" id="GO:0071111">
    <property type="term" value="F:cyclic-guanylate-specific phosphodiesterase activity"/>
    <property type="evidence" value="ECO:0007669"/>
    <property type="project" value="InterPro"/>
</dbReference>
<dbReference type="InterPro" id="IPR013655">
    <property type="entry name" value="PAS_fold_3"/>
</dbReference>
<evidence type="ECO:0000259" key="3">
    <source>
        <dbReference type="PROSITE" id="PS50883"/>
    </source>
</evidence>
<dbReference type="SUPFAM" id="SSF55073">
    <property type="entry name" value="Nucleotide cyclase"/>
    <property type="match status" value="1"/>
</dbReference>
<dbReference type="InterPro" id="IPR001610">
    <property type="entry name" value="PAC"/>
</dbReference>
<evidence type="ECO:0000259" key="2">
    <source>
        <dbReference type="PROSITE" id="PS50113"/>
    </source>
</evidence>
<dbReference type="PROSITE" id="PS50112">
    <property type="entry name" value="PAS"/>
    <property type="match status" value="1"/>
</dbReference>
<dbReference type="Gene3D" id="3.20.20.450">
    <property type="entry name" value="EAL domain"/>
    <property type="match status" value="1"/>
</dbReference>
<dbReference type="AlphaFoldDB" id="A0A1T4KJS8"/>
<dbReference type="Proteomes" id="UP000190834">
    <property type="component" value="Unassembled WGS sequence"/>
</dbReference>
<dbReference type="SMART" id="SM00086">
    <property type="entry name" value="PAC"/>
    <property type="match status" value="1"/>
</dbReference>
<dbReference type="Gene3D" id="3.30.450.20">
    <property type="entry name" value="PAS domain"/>
    <property type="match status" value="1"/>
</dbReference>
<dbReference type="PROSITE" id="PS50113">
    <property type="entry name" value="PAC"/>
    <property type="match status" value="1"/>
</dbReference>
<dbReference type="GeneID" id="70583664"/>
<dbReference type="InterPro" id="IPR043128">
    <property type="entry name" value="Rev_trsase/Diguanyl_cyclase"/>
</dbReference>
<evidence type="ECO:0000259" key="4">
    <source>
        <dbReference type="PROSITE" id="PS50887"/>
    </source>
</evidence>
<dbReference type="SMART" id="SM00267">
    <property type="entry name" value="GGDEF"/>
    <property type="match status" value="1"/>
</dbReference>
<dbReference type="PROSITE" id="PS50887">
    <property type="entry name" value="GGDEF"/>
    <property type="match status" value="1"/>
</dbReference>
<accession>A0A1T4KJS8</accession>
<feature type="domain" description="PAS" evidence="1">
    <location>
        <begin position="19"/>
        <end position="89"/>
    </location>
</feature>
<feature type="domain" description="PAC" evidence="2">
    <location>
        <begin position="92"/>
        <end position="142"/>
    </location>
</feature>
<dbReference type="CDD" id="cd01948">
    <property type="entry name" value="EAL"/>
    <property type="match status" value="1"/>
</dbReference>